<evidence type="ECO:0000259" key="4">
    <source>
        <dbReference type="Pfam" id="PF00544"/>
    </source>
</evidence>
<dbReference type="Proteomes" id="UP001479606">
    <property type="component" value="Unassembled WGS sequence"/>
</dbReference>
<accession>A0ABU9LV32</accession>
<dbReference type="InterPro" id="IPR026444">
    <property type="entry name" value="Secre_tail"/>
</dbReference>
<evidence type="ECO:0000313" key="7">
    <source>
        <dbReference type="Proteomes" id="UP001479606"/>
    </source>
</evidence>
<dbReference type="InterPro" id="IPR002022">
    <property type="entry name" value="Pec_lyase"/>
</dbReference>
<dbReference type="EMBL" id="JBCEVZ010000019">
    <property type="protein sequence ID" value="MEL5994530.1"/>
    <property type="molecule type" value="Genomic_DNA"/>
</dbReference>
<dbReference type="PANTHER" id="PTHR42970:SF1">
    <property type="entry name" value="PECTATE LYASE C-RELATED"/>
    <property type="match status" value="1"/>
</dbReference>
<proteinExistence type="predicted"/>
<reference evidence="6 7" key="1">
    <citation type="journal article" date="2018" name="Arch. Microbiol.">
        <title>Hymenobacter segetis sp. nov., isolated from soil.</title>
        <authorList>
            <person name="Ten L.N."/>
            <person name="Lim S.J."/>
            <person name="Kim B.O."/>
            <person name="Kang I.K."/>
            <person name="Jung H.Y."/>
        </authorList>
    </citation>
    <scope>NUCLEOTIDE SEQUENCE [LARGE SCALE GENOMIC DNA]</scope>
    <source>
        <strain evidence="6 7">S7-3-11</strain>
    </source>
</reference>
<keyword evidence="1" id="KW-0479">Metal-binding</keyword>
<feature type="domain" description="Secretion system C-terminal sorting" evidence="5">
    <location>
        <begin position="519"/>
        <end position="589"/>
    </location>
</feature>
<protein>
    <submittedName>
        <fullName evidence="6">T9SS type A sorting domain-containing protein</fullName>
    </submittedName>
</protein>
<dbReference type="Pfam" id="PF00544">
    <property type="entry name" value="Pectate_lyase_4"/>
    <property type="match status" value="1"/>
</dbReference>
<keyword evidence="2" id="KW-0325">Glycoprotein</keyword>
<evidence type="ECO:0000256" key="2">
    <source>
        <dbReference type="ARBA" id="ARBA00023180"/>
    </source>
</evidence>
<feature type="domain" description="Pectate lyase" evidence="4">
    <location>
        <begin position="32"/>
        <end position="272"/>
    </location>
</feature>
<evidence type="ECO:0000313" key="6">
    <source>
        <dbReference type="EMBL" id="MEL5994530.1"/>
    </source>
</evidence>
<gene>
    <name evidence="6" type="ORF">AAFH49_09945</name>
</gene>
<dbReference type="RefSeq" id="WP_342297737.1">
    <property type="nucleotide sequence ID" value="NZ_JBCEVZ010000019.1"/>
</dbReference>
<keyword evidence="7" id="KW-1185">Reference proteome</keyword>
<comment type="caution">
    <text evidence="6">The sequence shown here is derived from an EMBL/GenBank/DDBJ whole genome shotgun (WGS) entry which is preliminary data.</text>
</comment>
<sequence>MTLLSAPFSSLRFAAGRSAARVGLGLVATVAGLVASAPVQAQQLSFPGVEGAGRFVSGGRGRAATPTTVYEVTSLADTNTQGTLRYAISQSAAVAPYRTIVFRVCGTIHLTARMNIPANTTIAGQTAPGDGICLADRQVTVNGNNVIIRFVRFRTGDAYPQQTGIGMTNGNGDEDALSSTERKNIVVDHCTMSWSMDEAFTFYGATNDSMTLQWNLISEPLNYSYHFETGDTDYERHGYGGIWGGRRATFHHNLFAHCNSRTPRWNGTRYGAAIGSENCDFRNNVIYDWGSNNVYGGEGGNYNMVNNYYKYGPATTSNSAKFKTVNPYKQTTAPLLPYAQIYMTGNYVDSYPAITAANWKGATMQGGTLADTVQSKVLTPFNIAPMNTQTATAAYASVLQGVGCVLPVRDALDQRIINDVQNRTGGLIDVQGGFPARTPIATSQVAWPVLSCGPAPADSDHDGMTDAYELANGLNPNNAADRQLIAANGYTNLENYLNGLVAVVTGTKPTGAVLEPLHLFPNPAAEQLTVEHPRSGAEARITVYNFVGQRVATLTPAVGGVSTPVNLGNLAKGNYLLVYTDANVSLTAKCAHE</sequence>
<dbReference type="PANTHER" id="PTHR42970">
    <property type="entry name" value="PECTATE LYASE C-RELATED"/>
    <property type="match status" value="1"/>
</dbReference>
<dbReference type="Pfam" id="PF18962">
    <property type="entry name" value="Por_Secre_tail"/>
    <property type="match status" value="1"/>
</dbReference>
<dbReference type="Gene3D" id="2.160.20.10">
    <property type="entry name" value="Single-stranded right-handed beta-helix, Pectin lyase-like"/>
    <property type="match status" value="1"/>
</dbReference>
<evidence type="ECO:0000256" key="1">
    <source>
        <dbReference type="ARBA" id="ARBA00022723"/>
    </source>
</evidence>
<evidence type="ECO:0000256" key="3">
    <source>
        <dbReference type="ARBA" id="ARBA00023239"/>
    </source>
</evidence>
<organism evidence="6 7">
    <name type="scientific">Hymenobacter segetis</name>
    <dbReference type="NCBI Taxonomy" id="2025509"/>
    <lineage>
        <taxon>Bacteria</taxon>
        <taxon>Pseudomonadati</taxon>
        <taxon>Bacteroidota</taxon>
        <taxon>Cytophagia</taxon>
        <taxon>Cytophagales</taxon>
        <taxon>Hymenobacteraceae</taxon>
        <taxon>Hymenobacter</taxon>
    </lineage>
</organism>
<name>A0ABU9LV32_9BACT</name>
<keyword evidence="3" id="KW-0456">Lyase</keyword>
<dbReference type="SUPFAM" id="SSF51126">
    <property type="entry name" value="Pectin lyase-like"/>
    <property type="match status" value="1"/>
</dbReference>
<dbReference type="InterPro" id="IPR052063">
    <property type="entry name" value="Polysaccharide_Lyase_1"/>
</dbReference>
<dbReference type="NCBIfam" id="TIGR04183">
    <property type="entry name" value="Por_Secre_tail"/>
    <property type="match status" value="1"/>
</dbReference>
<dbReference type="InterPro" id="IPR012334">
    <property type="entry name" value="Pectin_lyas_fold"/>
</dbReference>
<evidence type="ECO:0000259" key="5">
    <source>
        <dbReference type="Pfam" id="PF18962"/>
    </source>
</evidence>
<dbReference type="InterPro" id="IPR011050">
    <property type="entry name" value="Pectin_lyase_fold/virulence"/>
</dbReference>